<accession>M8DF03</accession>
<dbReference type="FunFam" id="3.40.50.300:FF:000309">
    <property type="entry name" value="ABC transporter ATP-binding protein"/>
    <property type="match status" value="1"/>
</dbReference>
<dbReference type="PROSITE" id="PS00211">
    <property type="entry name" value="ABC_TRANSPORTER_1"/>
    <property type="match status" value="2"/>
</dbReference>
<dbReference type="SMART" id="SM00382">
    <property type="entry name" value="AAA"/>
    <property type="match status" value="2"/>
</dbReference>
<dbReference type="EMBL" id="APBN01000005">
    <property type="protein sequence ID" value="EMT52038.1"/>
    <property type="molecule type" value="Genomic_DNA"/>
</dbReference>
<dbReference type="NCBIfam" id="NF000355">
    <property type="entry name" value="ribo_prot_ABC_F"/>
    <property type="match status" value="1"/>
</dbReference>
<dbReference type="STRING" id="1300222.I532_14383"/>
<dbReference type="Proteomes" id="UP000012081">
    <property type="component" value="Unassembled WGS sequence"/>
</dbReference>
<dbReference type="InterPro" id="IPR051309">
    <property type="entry name" value="ABCF_ATPase"/>
</dbReference>
<evidence type="ECO:0000313" key="7">
    <source>
        <dbReference type="EMBL" id="EMT52038.1"/>
    </source>
</evidence>
<organism evidence="7 8">
    <name type="scientific">Brevibacillus borstelensis AK1</name>
    <dbReference type="NCBI Taxonomy" id="1300222"/>
    <lineage>
        <taxon>Bacteria</taxon>
        <taxon>Bacillati</taxon>
        <taxon>Bacillota</taxon>
        <taxon>Bacilli</taxon>
        <taxon>Bacillales</taxon>
        <taxon>Paenibacillaceae</taxon>
        <taxon>Brevibacillus</taxon>
    </lineage>
</organism>
<feature type="coiled-coil region" evidence="4">
    <location>
        <begin position="87"/>
        <end position="121"/>
    </location>
</feature>
<feature type="compositionally biased region" description="Polar residues" evidence="5">
    <location>
        <begin position="615"/>
        <end position="624"/>
    </location>
</feature>
<dbReference type="InterPro" id="IPR027417">
    <property type="entry name" value="P-loop_NTPase"/>
</dbReference>
<dbReference type="PATRIC" id="fig|1300222.3.peg.3006"/>
<dbReference type="SUPFAM" id="SSF52540">
    <property type="entry name" value="P-loop containing nucleoside triphosphate hydrolases"/>
    <property type="match status" value="2"/>
</dbReference>
<feature type="compositionally biased region" description="Basic and acidic residues" evidence="5">
    <location>
        <begin position="542"/>
        <end position="555"/>
    </location>
</feature>
<dbReference type="InterPro" id="IPR017871">
    <property type="entry name" value="ABC_transporter-like_CS"/>
</dbReference>
<dbReference type="InterPro" id="IPR032524">
    <property type="entry name" value="ABC_tran_C"/>
</dbReference>
<dbReference type="PROSITE" id="PS50893">
    <property type="entry name" value="ABC_TRANSPORTER_2"/>
    <property type="match status" value="2"/>
</dbReference>
<dbReference type="InterPro" id="IPR003593">
    <property type="entry name" value="AAA+_ATPase"/>
</dbReference>
<evidence type="ECO:0000256" key="2">
    <source>
        <dbReference type="ARBA" id="ARBA00022741"/>
    </source>
</evidence>
<name>M8DF03_9BACL</name>
<dbReference type="InterPro" id="IPR032781">
    <property type="entry name" value="ABC_tran_Xtn"/>
</dbReference>
<evidence type="ECO:0000256" key="5">
    <source>
        <dbReference type="SAM" id="MobiDB-lite"/>
    </source>
</evidence>
<keyword evidence="4" id="KW-0175">Coiled coil</keyword>
<dbReference type="GO" id="GO:0003677">
    <property type="term" value="F:DNA binding"/>
    <property type="evidence" value="ECO:0007669"/>
    <property type="project" value="InterPro"/>
</dbReference>
<dbReference type="PANTHER" id="PTHR42855">
    <property type="entry name" value="ABC TRANSPORTER ATP-BINDING SUBUNIT"/>
    <property type="match status" value="1"/>
</dbReference>
<feature type="region of interest" description="Disordered" evidence="5">
    <location>
        <begin position="542"/>
        <end position="624"/>
    </location>
</feature>
<dbReference type="Pfam" id="PF00005">
    <property type="entry name" value="ABC_tran"/>
    <property type="match status" value="2"/>
</dbReference>
<keyword evidence="3 7" id="KW-0067">ATP-binding</keyword>
<feature type="coiled-coil region" evidence="4">
    <location>
        <begin position="626"/>
        <end position="684"/>
    </location>
</feature>
<dbReference type="Pfam" id="PF16326">
    <property type="entry name" value="ABC_tran_CTD"/>
    <property type="match status" value="1"/>
</dbReference>
<dbReference type="GO" id="GO:0005524">
    <property type="term" value="F:ATP binding"/>
    <property type="evidence" value="ECO:0007669"/>
    <property type="project" value="UniProtKB-KW"/>
</dbReference>
<reference evidence="7 8" key="1">
    <citation type="submission" date="2013-03" db="EMBL/GenBank/DDBJ databases">
        <title>Assembly of a new bacterial strain Brevibacillus borstelensis AK1.</title>
        <authorList>
            <person name="Rajan I."/>
            <person name="PoliReddy D."/>
            <person name="Sugumar T."/>
            <person name="Rathinam K."/>
            <person name="Alqarawi S."/>
            <person name="Khalil A.B."/>
            <person name="Sivakumar N."/>
        </authorList>
    </citation>
    <scope>NUCLEOTIDE SEQUENCE [LARGE SCALE GENOMIC DNA]</scope>
    <source>
        <strain evidence="7 8">AK1</strain>
    </source>
</reference>
<dbReference type="InterPro" id="IPR003439">
    <property type="entry name" value="ABC_transporter-like_ATP-bd"/>
</dbReference>
<proteinExistence type="predicted"/>
<evidence type="ECO:0000256" key="3">
    <source>
        <dbReference type="ARBA" id="ARBA00022840"/>
    </source>
</evidence>
<dbReference type="Gene3D" id="3.40.50.300">
    <property type="entry name" value="P-loop containing nucleotide triphosphate hydrolases"/>
    <property type="match status" value="2"/>
</dbReference>
<dbReference type="AlphaFoldDB" id="M8DF03"/>
<feature type="domain" description="ABC transporter" evidence="6">
    <location>
        <begin position="337"/>
        <end position="550"/>
    </location>
</feature>
<keyword evidence="1" id="KW-0677">Repeat</keyword>
<sequence length="691" mass="78657">MIVVSAQNIHKGYGANPVLEGVTLEIKAGERVGFVGPNGAGKTTLFKLLAGLEQQDQGELFRAKGSVWAYLPQNPQYPENWTAQDVIASAFADGLRLQQEIRELERQMSLVTAEDRDLERLIHRYQQKQEAFEQLGGYTWEVRMAQVIEGLGIEEWLLSTPFVQLSGGEKTKVGLAKLLCERSDVLLLDEPTNHLDVDAMEWLESFLKDYAGTVLLISHDRFFLDAVVTSIYHVDGGEVEHYLGNYSYFVTEREERLLRQFEAYQEQQKKIKKMQETIKRLKEWGNRSNPPNEAFHRRAKSMEKALARLERIERPRMEAERMGLSFQKTDRSGQDVLIASGLCKSYGEKCLMNGADLLLRYGERKALLGPNGCGKSTFIKMLLGEVAPDSGTVKVGASVKVGYLSQQALEGDQKQRVIDVFRETAVVSEAEARHRLARFLFYGEHVFKRIGQLSGGERMRLRLAQLVHQEINLLILDEPTNHLDIEARETLEEALADFRGSLFIVSHDRYFLQKMVNGVFWIEEGRLMHYEGTFQEAVEKRKLEKEKEKERERGSSRQGRPGASAIKANEEAKPGLGQTPGAGAKTEKQDTSVIATETRPLPNENTIPETPPSMAIQQPSLQSSPKRINTYKLAELERRIETLEARRDEFLQLLSQGSDDYTQLMEWQSELEAVEAERERLYLEWLEMQEG</sequence>
<dbReference type="InterPro" id="IPR037118">
    <property type="entry name" value="Val-tRNA_synth_C_sf"/>
</dbReference>
<keyword evidence="2" id="KW-0547">Nucleotide-binding</keyword>
<feature type="domain" description="ABC transporter" evidence="6">
    <location>
        <begin position="4"/>
        <end position="261"/>
    </location>
</feature>
<dbReference type="Gene3D" id="1.10.287.380">
    <property type="entry name" value="Valyl-tRNA synthetase, C-terminal domain"/>
    <property type="match status" value="1"/>
</dbReference>
<evidence type="ECO:0000256" key="4">
    <source>
        <dbReference type="SAM" id="Coils"/>
    </source>
</evidence>
<feature type="coiled-coil region" evidence="4">
    <location>
        <begin position="264"/>
        <end position="312"/>
    </location>
</feature>
<gene>
    <name evidence="7" type="ORF">I532_14383</name>
</gene>
<evidence type="ECO:0000313" key="8">
    <source>
        <dbReference type="Proteomes" id="UP000012081"/>
    </source>
</evidence>
<dbReference type="OrthoDB" id="9762369at2"/>
<dbReference type="FunFam" id="3.40.50.300:FF:000011">
    <property type="entry name" value="Putative ABC transporter ATP-binding component"/>
    <property type="match status" value="1"/>
</dbReference>
<evidence type="ECO:0000256" key="1">
    <source>
        <dbReference type="ARBA" id="ARBA00022737"/>
    </source>
</evidence>
<dbReference type="GO" id="GO:0016887">
    <property type="term" value="F:ATP hydrolysis activity"/>
    <property type="evidence" value="ECO:0007669"/>
    <property type="project" value="InterPro"/>
</dbReference>
<dbReference type="CDD" id="cd03221">
    <property type="entry name" value="ABCF_EF-3"/>
    <property type="match status" value="2"/>
</dbReference>
<dbReference type="PANTHER" id="PTHR42855:SF2">
    <property type="entry name" value="DRUG RESISTANCE ABC TRANSPORTER,ATP-BINDING PROTEIN"/>
    <property type="match status" value="1"/>
</dbReference>
<protein>
    <submittedName>
        <fullName evidence="7">ABC transporter ATP-binding protein</fullName>
    </submittedName>
</protein>
<evidence type="ECO:0000259" key="6">
    <source>
        <dbReference type="PROSITE" id="PS50893"/>
    </source>
</evidence>
<comment type="caution">
    <text evidence="7">The sequence shown here is derived from an EMBL/GenBank/DDBJ whole genome shotgun (WGS) entry which is preliminary data.</text>
</comment>
<dbReference type="Pfam" id="PF12848">
    <property type="entry name" value="ABC_tran_Xtn"/>
    <property type="match status" value="1"/>
</dbReference>
<dbReference type="RefSeq" id="WP_003389060.1">
    <property type="nucleotide sequence ID" value="NZ_APBN01000005.1"/>
</dbReference>
<keyword evidence="8" id="KW-1185">Reference proteome</keyword>